<proteinExistence type="predicted"/>
<evidence type="ECO:0000256" key="2">
    <source>
        <dbReference type="SAM" id="MobiDB-lite"/>
    </source>
</evidence>
<feature type="region of interest" description="Disordered" evidence="2">
    <location>
        <begin position="80"/>
        <end position="100"/>
    </location>
</feature>
<feature type="coiled-coil region" evidence="1">
    <location>
        <begin position="124"/>
        <end position="151"/>
    </location>
</feature>
<reference evidence="5 6" key="1">
    <citation type="journal article" date="2017" name="ISME J.">
        <title>Potential for microbial H2 and metal transformations associated with novel bacteria and archaea in deep terrestrial subsurface sediments.</title>
        <authorList>
            <person name="Hernsdorf A.W."/>
            <person name="Amano Y."/>
            <person name="Miyakawa K."/>
            <person name="Ise K."/>
            <person name="Suzuki Y."/>
            <person name="Anantharaman K."/>
            <person name="Probst A."/>
            <person name="Burstein D."/>
            <person name="Thomas B.C."/>
            <person name="Banfield J.F."/>
        </authorList>
    </citation>
    <scope>NUCLEOTIDE SEQUENCE [LARGE SCALE GENOMIC DNA]</scope>
    <source>
        <strain evidence="5">HGW-Wallbacteria-1</strain>
    </source>
</reference>
<dbReference type="Gene3D" id="2.40.10.220">
    <property type="entry name" value="predicted glycosyltransferase like domains"/>
    <property type="match status" value="1"/>
</dbReference>
<gene>
    <name evidence="5" type="ORF">CVV64_15920</name>
</gene>
<feature type="transmembrane region" description="Helical" evidence="3">
    <location>
        <begin position="24"/>
        <end position="49"/>
    </location>
</feature>
<comment type="caution">
    <text evidence="5">The sequence shown here is derived from an EMBL/GenBank/DDBJ whole genome shotgun (WGS) entry which is preliminary data.</text>
</comment>
<dbReference type="Proteomes" id="UP000233256">
    <property type="component" value="Unassembled WGS sequence"/>
</dbReference>
<feature type="domain" description="PilZ" evidence="4">
    <location>
        <begin position="289"/>
        <end position="373"/>
    </location>
</feature>
<dbReference type="InterPro" id="IPR009875">
    <property type="entry name" value="PilZ_domain"/>
</dbReference>
<sequence length="393" mass="44235">MILSIEKLEKLFTSFRIHSNDDSAAVWIILTLSTVFFIRISWAIAVHLLKESKAKGDFRSKARDLNLAREEADLIRKMSGSLPKSHVPHGSSRVMTPTSQHSSAVITDQKTFEVALQKFVETEDLSTEEKREELKEKIENIRQKCGFVNESKARTMDSTLSLDVNQRVALIPEFAGPIISGSVMTRDDIQIRIVIADGSVLPRQWKSSNPGHATLRFWRENDAEYSGRITILGTEKAQIPIIVISHSHELERKQKRKFLRVDVPESEALIYPLEVNDFTLRKNQEDVFAGPSIFKGVVKDISGGGLCLNTSFPFSPGDILLMDVSIPGLEQLQTLPGTVVKSTPQADNSHRISIHFTGIMEATREVIIHYVFRKQISARDIPDDHRDGHDSEK</sequence>
<accession>A0A2N1PLF8</accession>
<dbReference type="AlphaFoldDB" id="A0A2N1PLF8"/>
<organism evidence="5 6">
    <name type="scientific">Candidatus Wallbacteria bacterium HGW-Wallbacteria-1</name>
    <dbReference type="NCBI Taxonomy" id="2013854"/>
    <lineage>
        <taxon>Bacteria</taxon>
        <taxon>Candidatus Walliibacteriota</taxon>
    </lineage>
</organism>
<keyword evidence="1" id="KW-0175">Coiled coil</keyword>
<keyword evidence="3" id="KW-1133">Transmembrane helix</keyword>
<dbReference type="EMBL" id="PGXC01000025">
    <property type="protein sequence ID" value="PKK89112.1"/>
    <property type="molecule type" value="Genomic_DNA"/>
</dbReference>
<evidence type="ECO:0000313" key="6">
    <source>
        <dbReference type="Proteomes" id="UP000233256"/>
    </source>
</evidence>
<dbReference type="GO" id="GO:0035438">
    <property type="term" value="F:cyclic-di-GMP binding"/>
    <property type="evidence" value="ECO:0007669"/>
    <property type="project" value="InterPro"/>
</dbReference>
<keyword evidence="3" id="KW-0812">Transmembrane</keyword>
<evidence type="ECO:0000256" key="3">
    <source>
        <dbReference type="SAM" id="Phobius"/>
    </source>
</evidence>
<name>A0A2N1PLF8_9BACT</name>
<evidence type="ECO:0000256" key="1">
    <source>
        <dbReference type="SAM" id="Coils"/>
    </source>
</evidence>
<evidence type="ECO:0000259" key="4">
    <source>
        <dbReference type="Pfam" id="PF07238"/>
    </source>
</evidence>
<dbReference type="Pfam" id="PF07238">
    <property type="entry name" value="PilZ"/>
    <property type="match status" value="1"/>
</dbReference>
<protein>
    <recommendedName>
        <fullName evidence="4">PilZ domain-containing protein</fullName>
    </recommendedName>
</protein>
<evidence type="ECO:0000313" key="5">
    <source>
        <dbReference type="EMBL" id="PKK89112.1"/>
    </source>
</evidence>
<keyword evidence="3" id="KW-0472">Membrane</keyword>